<keyword evidence="2" id="KW-1185">Reference proteome</keyword>
<evidence type="ECO:0000313" key="2">
    <source>
        <dbReference type="Proteomes" id="UP000035720"/>
    </source>
</evidence>
<dbReference type="Proteomes" id="UP000035720">
    <property type="component" value="Unassembled WGS sequence"/>
</dbReference>
<dbReference type="STRING" id="1193518.BN13_1300003"/>
<evidence type="ECO:0000313" key="1">
    <source>
        <dbReference type="EMBL" id="CCI51917.1"/>
    </source>
</evidence>
<organism evidence="1 2">
    <name type="scientific">Nostocoides jenkinsii Ben 74</name>
    <dbReference type="NCBI Taxonomy" id="1193518"/>
    <lineage>
        <taxon>Bacteria</taxon>
        <taxon>Bacillati</taxon>
        <taxon>Actinomycetota</taxon>
        <taxon>Actinomycetes</taxon>
        <taxon>Micrococcales</taxon>
        <taxon>Intrasporangiaceae</taxon>
        <taxon>Nostocoides</taxon>
    </lineage>
</organism>
<protein>
    <recommendedName>
        <fullName evidence="3">Endonuclease NucS</fullName>
    </recommendedName>
</protein>
<dbReference type="AlphaFoldDB" id="A0A077MAW9"/>
<sequence>MSGELVYRVNGTSAVTMKTSTLEAAGLKERQHLQEWVLANPEILGEDVLIVTSEFDQWFSKEGRDPDRLDVLGLGQDGRLVVAELKRDMTPDLVTIQAINYASRASRFTPDMLADAFLSFHRGRPDAVGTSDDALSRLQVHAPMLSADTLRNPRIVIVAGDFTPKVTSAAVWLSERGIDISLTRVQAYSMEEGHVITVSQVWPVPQAEDFVVSPSRVATATATPSSPEVEWTRDDLQMLSSSGVSETILVTMDECSRRVGEYVGGDEIQAITGRAAPQHRGDFGGFGITLKHRFGRSNAPFSVNYAAGDTYQQYYSVTPEIAAIWTEFRGLAQAGSEAVPDDYS</sequence>
<name>A0A077MAW9_9MICO</name>
<comment type="caution">
    <text evidence="1">The sequence shown here is derived from an EMBL/GenBank/DDBJ whole genome shotgun (WGS) entry which is preliminary data.</text>
</comment>
<dbReference type="OrthoDB" id="9806213at2"/>
<proteinExistence type="predicted"/>
<dbReference type="EMBL" id="CAJC01000036">
    <property type="protein sequence ID" value="CCI51917.1"/>
    <property type="molecule type" value="Genomic_DNA"/>
</dbReference>
<dbReference type="GO" id="GO:0003676">
    <property type="term" value="F:nucleic acid binding"/>
    <property type="evidence" value="ECO:0007669"/>
    <property type="project" value="InterPro"/>
</dbReference>
<reference evidence="1 2" key="1">
    <citation type="journal article" date="2013" name="ISME J.">
        <title>A metabolic model for members of the genus Tetrasphaera involved in enhanced biological phosphorus removal.</title>
        <authorList>
            <person name="Kristiansen R."/>
            <person name="Nguyen H.T.T."/>
            <person name="Saunders A.M."/>
            <person name="Nielsen J.L."/>
            <person name="Wimmer R."/>
            <person name="Le V.Q."/>
            <person name="McIlroy S.J."/>
            <person name="Petrovski S."/>
            <person name="Seviour R.J."/>
            <person name="Calteau A."/>
            <person name="Nielsen K.L."/>
            <person name="Nielsen P.H."/>
        </authorList>
    </citation>
    <scope>NUCLEOTIDE SEQUENCE [LARGE SCALE GENOMIC DNA]</scope>
    <source>
        <strain evidence="1 2">Ben 74</strain>
    </source>
</reference>
<gene>
    <name evidence="1" type="ORF">BN13_1300003</name>
</gene>
<dbReference type="RefSeq" id="WP_048548173.1">
    <property type="nucleotide sequence ID" value="NZ_HF571038.1"/>
</dbReference>
<dbReference type="InterPro" id="IPR011856">
    <property type="entry name" value="tRNA_endonuc-like_dom_sf"/>
</dbReference>
<evidence type="ECO:0008006" key="3">
    <source>
        <dbReference type="Google" id="ProtNLM"/>
    </source>
</evidence>
<dbReference type="Gene3D" id="3.40.1350.10">
    <property type="match status" value="1"/>
</dbReference>
<accession>A0A077MAW9</accession>